<proteinExistence type="predicted"/>
<name>A0ABQ3EI18_9GAMM</name>
<dbReference type="SUPFAM" id="SSF51306">
    <property type="entry name" value="LexA/Signal peptidase"/>
    <property type="match status" value="1"/>
</dbReference>
<accession>A0ABQ3EI18</accession>
<keyword evidence="2" id="KW-1185">Reference proteome</keyword>
<evidence type="ECO:0000313" key="2">
    <source>
        <dbReference type="Proteomes" id="UP000646745"/>
    </source>
</evidence>
<organism evidence="1 2">
    <name type="scientific">Salinicola rhizosphaerae</name>
    <dbReference type="NCBI Taxonomy" id="1443141"/>
    <lineage>
        <taxon>Bacteria</taxon>
        <taxon>Pseudomonadati</taxon>
        <taxon>Pseudomonadota</taxon>
        <taxon>Gammaproteobacteria</taxon>
        <taxon>Oceanospirillales</taxon>
        <taxon>Halomonadaceae</taxon>
        <taxon>Salinicola</taxon>
    </lineage>
</organism>
<dbReference type="EMBL" id="BMZI01000008">
    <property type="protein sequence ID" value="GHB32987.1"/>
    <property type="molecule type" value="Genomic_DNA"/>
</dbReference>
<protein>
    <recommendedName>
        <fullName evidence="3">Peptidase S24/S26A/S26B/S26C domain-containing protein</fullName>
    </recommendedName>
</protein>
<gene>
    <name evidence="1" type="ORF">GCM10009038_34930</name>
</gene>
<dbReference type="Proteomes" id="UP000646745">
    <property type="component" value="Unassembled WGS sequence"/>
</dbReference>
<evidence type="ECO:0000313" key="1">
    <source>
        <dbReference type="EMBL" id="GHB32987.1"/>
    </source>
</evidence>
<evidence type="ECO:0008006" key="3">
    <source>
        <dbReference type="Google" id="ProtNLM"/>
    </source>
</evidence>
<dbReference type="InterPro" id="IPR036286">
    <property type="entry name" value="LexA/Signal_pep-like_sf"/>
</dbReference>
<comment type="caution">
    <text evidence="1">The sequence shown here is derived from an EMBL/GenBank/DDBJ whole genome shotgun (WGS) entry which is preliminary data.</text>
</comment>
<dbReference type="Gene3D" id="2.10.109.10">
    <property type="entry name" value="Umud Fragment, subunit A"/>
    <property type="match status" value="1"/>
</dbReference>
<sequence>MQVQYLGPLMMGLGHPALFGYDLARFPASCFAVELGEEAGFEGSLIEGDVLIADESRMVSNDDLAIAKLEGRHLVARVWRIGGRLRLIPLHGREAVFVRDDVLLGVVVSQARRYVM</sequence>
<dbReference type="RefSeq" id="WP_189446011.1">
    <property type="nucleotide sequence ID" value="NZ_BMZI01000008.1"/>
</dbReference>
<reference evidence="2" key="1">
    <citation type="journal article" date="2019" name="Int. J. Syst. Evol. Microbiol.">
        <title>The Global Catalogue of Microorganisms (GCM) 10K type strain sequencing project: providing services to taxonomists for standard genome sequencing and annotation.</title>
        <authorList>
            <consortium name="The Broad Institute Genomics Platform"/>
            <consortium name="The Broad Institute Genome Sequencing Center for Infectious Disease"/>
            <person name="Wu L."/>
            <person name="Ma J."/>
        </authorList>
    </citation>
    <scope>NUCLEOTIDE SEQUENCE [LARGE SCALE GENOMIC DNA]</scope>
    <source>
        <strain evidence="2">KCTC 32998</strain>
    </source>
</reference>